<organism evidence="2 3">
    <name type="scientific">Bizionia arctica</name>
    <dbReference type="NCBI Taxonomy" id="1495645"/>
    <lineage>
        <taxon>Bacteria</taxon>
        <taxon>Pseudomonadati</taxon>
        <taxon>Bacteroidota</taxon>
        <taxon>Flavobacteriia</taxon>
        <taxon>Flavobacteriales</taxon>
        <taxon>Flavobacteriaceae</taxon>
        <taxon>Bizionia</taxon>
    </lineage>
</organism>
<keyword evidence="3" id="KW-1185">Reference proteome</keyword>
<keyword evidence="1" id="KW-0175">Coiled coil</keyword>
<sequence>MLIVLSNCKHNSQETLSIKPNPVNQVAFEVLSDENFLTQDVNLDLGNSWVNDIQLDNGKKWTANPETNIGVEKMKGILKNQVTDRLSDYHNLAIQLTSEKNYVIKECTMKGPSHENLHIWLLPLMEKLEALSEAKNIVEALEIKNNIIENVEGYDHYFQ</sequence>
<reference evidence="2" key="2">
    <citation type="submission" date="2020-09" db="EMBL/GenBank/DDBJ databases">
        <authorList>
            <person name="Sun Q."/>
            <person name="Zhou Y."/>
        </authorList>
    </citation>
    <scope>NUCLEOTIDE SEQUENCE</scope>
    <source>
        <strain evidence="2">CGMCC 1.12751</strain>
    </source>
</reference>
<dbReference type="Proteomes" id="UP000625976">
    <property type="component" value="Unassembled WGS sequence"/>
</dbReference>
<accession>A0A917GJP4</accession>
<reference evidence="2" key="1">
    <citation type="journal article" date="2014" name="Int. J. Syst. Evol. Microbiol.">
        <title>Complete genome sequence of Corynebacterium casei LMG S-19264T (=DSM 44701T), isolated from a smear-ripened cheese.</title>
        <authorList>
            <consortium name="US DOE Joint Genome Institute (JGI-PGF)"/>
            <person name="Walter F."/>
            <person name="Albersmeier A."/>
            <person name="Kalinowski J."/>
            <person name="Ruckert C."/>
        </authorList>
    </citation>
    <scope>NUCLEOTIDE SEQUENCE</scope>
    <source>
        <strain evidence="2">CGMCC 1.12751</strain>
    </source>
</reference>
<evidence type="ECO:0000256" key="1">
    <source>
        <dbReference type="SAM" id="Coils"/>
    </source>
</evidence>
<dbReference type="EMBL" id="BMFQ01000002">
    <property type="protein sequence ID" value="GGG48069.1"/>
    <property type="molecule type" value="Genomic_DNA"/>
</dbReference>
<dbReference type="AlphaFoldDB" id="A0A917GJP4"/>
<comment type="caution">
    <text evidence="2">The sequence shown here is derived from an EMBL/GenBank/DDBJ whole genome shotgun (WGS) entry which is preliminary data.</text>
</comment>
<gene>
    <name evidence="2" type="ORF">GCM10010976_19310</name>
</gene>
<feature type="coiled-coil region" evidence="1">
    <location>
        <begin position="124"/>
        <end position="151"/>
    </location>
</feature>
<proteinExistence type="predicted"/>
<name>A0A917GJP4_9FLAO</name>
<evidence type="ECO:0000313" key="3">
    <source>
        <dbReference type="Proteomes" id="UP000625976"/>
    </source>
</evidence>
<evidence type="ECO:0000313" key="2">
    <source>
        <dbReference type="EMBL" id="GGG48069.1"/>
    </source>
</evidence>
<protein>
    <submittedName>
        <fullName evidence="2">Uncharacterized protein</fullName>
    </submittedName>
</protein>